<organism evidence="2 3">
    <name type="scientific">Streptacidiphilus jiangxiensis</name>
    <dbReference type="NCBI Taxonomy" id="235985"/>
    <lineage>
        <taxon>Bacteria</taxon>
        <taxon>Bacillati</taxon>
        <taxon>Actinomycetota</taxon>
        <taxon>Actinomycetes</taxon>
        <taxon>Kitasatosporales</taxon>
        <taxon>Streptomycetaceae</taxon>
        <taxon>Streptacidiphilus</taxon>
    </lineage>
</organism>
<protein>
    <submittedName>
        <fullName evidence="2">Helix-turn-helix</fullName>
    </submittedName>
</protein>
<dbReference type="AlphaFoldDB" id="A0A1H7QL47"/>
<evidence type="ECO:0000259" key="1">
    <source>
        <dbReference type="PROSITE" id="PS50943"/>
    </source>
</evidence>
<gene>
    <name evidence="2" type="ORF">SAMN05414137_10997</name>
</gene>
<dbReference type="STRING" id="235985.SAMN05414137_10997"/>
<dbReference type="eggNOG" id="ENOG5031JHB">
    <property type="taxonomic scope" value="Bacteria"/>
</dbReference>
<accession>A0A1H7QL47</accession>
<dbReference type="GO" id="GO:0003677">
    <property type="term" value="F:DNA binding"/>
    <property type="evidence" value="ECO:0007669"/>
    <property type="project" value="InterPro"/>
</dbReference>
<proteinExistence type="predicted"/>
<dbReference type="CDD" id="cd00093">
    <property type="entry name" value="HTH_XRE"/>
    <property type="match status" value="1"/>
</dbReference>
<keyword evidence="3" id="KW-1185">Reference proteome</keyword>
<feature type="domain" description="HTH cro/C1-type" evidence="1">
    <location>
        <begin position="28"/>
        <end position="78"/>
    </location>
</feature>
<evidence type="ECO:0000313" key="2">
    <source>
        <dbReference type="EMBL" id="SEL48851.1"/>
    </source>
</evidence>
<dbReference type="PROSITE" id="PS50943">
    <property type="entry name" value="HTH_CROC1"/>
    <property type="match status" value="1"/>
</dbReference>
<dbReference type="Proteomes" id="UP000183015">
    <property type="component" value="Unassembled WGS sequence"/>
</dbReference>
<dbReference type="EMBL" id="FOAZ01000009">
    <property type="protein sequence ID" value="SEL48851.1"/>
    <property type="molecule type" value="Genomic_DNA"/>
</dbReference>
<name>A0A1H7QL47_STRJI</name>
<evidence type="ECO:0000313" key="3">
    <source>
        <dbReference type="Proteomes" id="UP000183015"/>
    </source>
</evidence>
<dbReference type="InterPro" id="IPR001387">
    <property type="entry name" value="Cro/C1-type_HTH"/>
</dbReference>
<dbReference type="Gene3D" id="1.10.260.40">
    <property type="entry name" value="lambda repressor-like DNA-binding domains"/>
    <property type="match status" value="1"/>
</dbReference>
<sequence length="132" mass="14229">MEPIETPTGQAGEDLGALLRCVLSENPGLTQKRIAERAGIPYATLNAWVTGRRGAGGRIASDDLRALADALPEAYPAARVFAAAGRRTPADLDAEREIRLLEIYRGLDADQQRALVEMARALAKLPRPRRAG</sequence>
<dbReference type="SUPFAM" id="SSF47413">
    <property type="entry name" value="lambda repressor-like DNA-binding domains"/>
    <property type="match status" value="1"/>
</dbReference>
<reference evidence="3" key="1">
    <citation type="submission" date="2016-10" db="EMBL/GenBank/DDBJ databases">
        <authorList>
            <person name="Varghese N."/>
        </authorList>
    </citation>
    <scope>NUCLEOTIDE SEQUENCE [LARGE SCALE GENOMIC DNA]</scope>
    <source>
        <strain evidence="3">DSM 45096 / BCRC 16803 / CGMCC 4.1857 / CIP 109030 / JCM 12277 / KCTC 19219 / NBRC 100920 / 33214</strain>
    </source>
</reference>
<dbReference type="RefSeq" id="WP_052439339.1">
    <property type="nucleotide sequence ID" value="NZ_BBPN01000045.1"/>
</dbReference>
<dbReference type="InterPro" id="IPR010982">
    <property type="entry name" value="Lambda_DNA-bd_dom_sf"/>
</dbReference>